<gene>
    <name evidence="2" type="ORF">E3O19_13180</name>
</gene>
<protein>
    <submittedName>
        <fullName evidence="2">DUF2306 domain-containing protein</fullName>
    </submittedName>
</protein>
<feature type="transmembrane region" description="Helical" evidence="1">
    <location>
        <begin position="125"/>
        <end position="147"/>
    </location>
</feature>
<dbReference type="Pfam" id="PF10067">
    <property type="entry name" value="DUF2306"/>
    <property type="match status" value="1"/>
</dbReference>
<feature type="transmembrane region" description="Helical" evidence="1">
    <location>
        <begin position="57"/>
        <end position="79"/>
    </location>
</feature>
<evidence type="ECO:0000313" key="3">
    <source>
        <dbReference type="Proteomes" id="UP000298412"/>
    </source>
</evidence>
<feature type="transmembrane region" description="Helical" evidence="1">
    <location>
        <begin position="15"/>
        <end position="37"/>
    </location>
</feature>
<keyword evidence="3" id="KW-1185">Reference proteome</keyword>
<accession>A0A4R8WN53</accession>
<reference evidence="2 3" key="1">
    <citation type="submission" date="2019-03" db="EMBL/GenBank/DDBJ databases">
        <title>Genomics of glacier-inhabiting Cryobacterium strains.</title>
        <authorList>
            <person name="Liu Q."/>
            <person name="Xin Y.-H."/>
        </authorList>
    </citation>
    <scope>NUCLEOTIDE SEQUENCE [LARGE SCALE GENOMIC DNA]</scope>
    <source>
        <strain evidence="2 3">MDT1-3</strain>
    </source>
</reference>
<dbReference type="InterPro" id="IPR018750">
    <property type="entry name" value="DUF2306_membrane"/>
</dbReference>
<name>A0A4R8WN53_9MICO</name>
<keyword evidence="1" id="KW-0472">Membrane</keyword>
<dbReference type="OrthoDB" id="4698148at2"/>
<feature type="transmembrane region" description="Helical" evidence="1">
    <location>
        <begin position="91"/>
        <end position="113"/>
    </location>
</feature>
<dbReference type="AlphaFoldDB" id="A0A4R8WN53"/>
<keyword evidence="1" id="KW-1133">Transmembrane helix</keyword>
<feature type="transmembrane region" description="Helical" evidence="1">
    <location>
        <begin position="188"/>
        <end position="209"/>
    </location>
</feature>
<evidence type="ECO:0000256" key="1">
    <source>
        <dbReference type="SAM" id="Phobius"/>
    </source>
</evidence>
<dbReference type="Proteomes" id="UP000298412">
    <property type="component" value="Unassembled WGS sequence"/>
</dbReference>
<evidence type="ECO:0000313" key="2">
    <source>
        <dbReference type="EMBL" id="TFC12432.1"/>
    </source>
</evidence>
<comment type="caution">
    <text evidence="2">The sequence shown here is derived from an EMBL/GenBank/DDBJ whole genome shotgun (WGS) entry which is preliminary data.</text>
</comment>
<dbReference type="RefSeq" id="WP_134568307.1">
    <property type="nucleotide sequence ID" value="NZ_SOFP01000062.1"/>
</dbReference>
<sequence length="230" mass="24534">MTTTINAGRATRPQWFAPTGLILLSLIPILAGAARLTELTGGAIATPQNARFLDSPIPVVTHIVSVSIFSLLGAFQFVPALRRRRGGWHRIAGLIVIPAGVLSALSGMWMAVFSAHPAGDGDFLLVLRLIFGSAMVASIVLGIRAIMRRNFVVHSDWMTRAYAIGLGAGTQAIVLIPESIIFGSGSQLPRALFMGAAWLINLAVAEWVIRRRVALRGGTHRGVALRGATR</sequence>
<proteinExistence type="predicted"/>
<keyword evidence="1" id="KW-0812">Transmembrane</keyword>
<feature type="transmembrane region" description="Helical" evidence="1">
    <location>
        <begin position="159"/>
        <end position="182"/>
    </location>
</feature>
<organism evidence="2 3">
    <name type="scientific">Cryobacterium algoritolerans</name>
    <dbReference type="NCBI Taxonomy" id="1259184"/>
    <lineage>
        <taxon>Bacteria</taxon>
        <taxon>Bacillati</taxon>
        <taxon>Actinomycetota</taxon>
        <taxon>Actinomycetes</taxon>
        <taxon>Micrococcales</taxon>
        <taxon>Microbacteriaceae</taxon>
        <taxon>Cryobacterium</taxon>
    </lineage>
</organism>
<dbReference type="EMBL" id="SOFP01000062">
    <property type="protein sequence ID" value="TFC12432.1"/>
    <property type="molecule type" value="Genomic_DNA"/>
</dbReference>